<sequence length="249" mass="28140">MIAISDIYRDAIRYQPETLYNIYEHIKISALYPIQRLVEIGVGTGYALEVASRSFLDTELVGIDIIPDMLKRAEARNYKTKPKFVLSSAEMIGLPDKHSSFTYACCAFHLFQEKVSAASEMLRITDSGGLIAVIGYSHADLQTQVFHKFFPDFSSRELDYHPEPSIIANIFQSLGGTIISVTRTEFSITFKNTAEVLKLIEERQFFGLRTMPDDIFNIGKIKFKSSLINTYKDNPVRSVSALTTTLIRT</sequence>
<dbReference type="Pfam" id="PF08241">
    <property type="entry name" value="Methyltransf_11"/>
    <property type="match status" value="1"/>
</dbReference>
<dbReference type="GO" id="GO:0032259">
    <property type="term" value="P:methylation"/>
    <property type="evidence" value="ECO:0007669"/>
    <property type="project" value="UniProtKB-KW"/>
</dbReference>
<keyword evidence="2" id="KW-0489">Methyltransferase</keyword>
<dbReference type="Proteomes" id="UP000298596">
    <property type="component" value="Plasmid p4"/>
</dbReference>
<organism evidence="2 3">
    <name type="scientific">Azospirillum brasilense</name>
    <dbReference type="NCBI Taxonomy" id="192"/>
    <lineage>
        <taxon>Bacteria</taxon>
        <taxon>Pseudomonadati</taxon>
        <taxon>Pseudomonadota</taxon>
        <taxon>Alphaproteobacteria</taxon>
        <taxon>Rhodospirillales</taxon>
        <taxon>Azospirillaceae</taxon>
        <taxon>Azospirillum</taxon>
    </lineage>
</organism>
<dbReference type="InterPro" id="IPR013216">
    <property type="entry name" value="Methyltransf_11"/>
</dbReference>
<evidence type="ECO:0000259" key="1">
    <source>
        <dbReference type="Pfam" id="PF08241"/>
    </source>
</evidence>
<dbReference type="SUPFAM" id="SSF53335">
    <property type="entry name" value="S-adenosyl-L-methionine-dependent methyltransferases"/>
    <property type="match status" value="1"/>
</dbReference>
<dbReference type="AlphaFoldDB" id="A0A4D8QF00"/>
<geneLocation type="plasmid" evidence="2">
    <name>p4</name>
</geneLocation>
<keyword evidence="2" id="KW-0614">Plasmid</keyword>
<feature type="domain" description="Methyltransferase type 11" evidence="1">
    <location>
        <begin position="38"/>
        <end position="132"/>
    </location>
</feature>
<dbReference type="EMBL" id="CP032334">
    <property type="protein sequence ID" value="QCO06750.1"/>
    <property type="molecule type" value="Genomic_DNA"/>
</dbReference>
<proteinExistence type="predicted"/>
<name>A0A4D8QF00_AZOBR</name>
<dbReference type="Gene3D" id="3.40.50.150">
    <property type="entry name" value="Vaccinia Virus protein VP39"/>
    <property type="match status" value="1"/>
</dbReference>
<keyword evidence="2" id="KW-0808">Transferase</keyword>
<dbReference type="InterPro" id="IPR029063">
    <property type="entry name" value="SAM-dependent_MTases_sf"/>
</dbReference>
<evidence type="ECO:0000313" key="2">
    <source>
        <dbReference type="EMBL" id="QCO06750.1"/>
    </source>
</evidence>
<gene>
    <name evidence="2" type="ORF">D3867_33065</name>
</gene>
<evidence type="ECO:0000313" key="3">
    <source>
        <dbReference type="Proteomes" id="UP000298596"/>
    </source>
</evidence>
<accession>A0A4D8QF00</accession>
<dbReference type="GO" id="GO:0008757">
    <property type="term" value="F:S-adenosylmethionine-dependent methyltransferase activity"/>
    <property type="evidence" value="ECO:0007669"/>
    <property type="project" value="InterPro"/>
</dbReference>
<reference evidence="2 3" key="1">
    <citation type="submission" date="2018-09" db="EMBL/GenBank/DDBJ databases">
        <title>Whole genome based analysis of evolution and adaptive divergence in Indian and Brazilian strains of Azospirillum brasilense.</title>
        <authorList>
            <person name="Singh C."/>
            <person name="Tripathi A.K."/>
        </authorList>
    </citation>
    <scope>NUCLEOTIDE SEQUENCE [LARGE SCALE GENOMIC DNA]</scope>
    <source>
        <strain evidence="2 3">MTCC4036</strain>
        <plasmid evidence="2 3">p4</plasmid>
    </source>
</reference>
<dbReference type="CDD" id="cd02440">
    <property type="entry name" value="AdoMet_MTases"/>
    <property type="match status" value="1"/>
</dbReference>
<protein>
    <submittedName>
        <fullName evidence="2">Class I SAM-dependent methyltransferase</fullName>
    </submittedName>
</protein>